<evidence type="ECO:0000313" key="3">
    <source>
        <dbReference type="Proteomes" id="UP001153555"/>
    </source>
</evidence>
<comment type="caution">
    <text evidence="2">The sequence shown here is derived from an EMBL/GenBank/DDBJ whole genome shotgun (WGS) entry which is preliminary data.</text>
</comment>
<accession>A0A9N7R876</accession>
<evidence type="ECO:0000313" key="2">
    <source>
        <dbReference type="EMBL" id="CAA0819989.1"/>
    </source>
</evidence>
<reference evidence="2" key="1">
    <citation type="submission" date="2019-12" db="EMBL/GenBank/DDBJ databases">
        <authorList>
            <person name="Scholes J."/>
        </authorList>
    </citation>
    <scope>NUCLEOTIDE SEQUENCE</scope>
</reference>
<feature type="non-terminal residue" evidence="2">
    <location>
        <position position="1"/>
    </location>
</feature>
<feature type="non-terminal residue" evidence="2">
    <location>
        <position position="69"/>
    </location>
</feature>
<organism evidence="2 3">
    <name type="scientific">Striga hermonthica</name>
    <name type="common">Purple witchweed</name>
    <name type="synonym">Buchnera hermonthica</name>
    <dbReference type="NCBI Taxonomy" id="68872"/>
    <lineage>
        <taxon>Eukaryota</taxon>
        <taxon>Viridiplantae</taxon>
        <taxon>Streptophyta</taxon>
        <taxon>Embryophyta</taxon>
        <taxon>Tracheophyta</taxon>
        <taxon>Spermatophyta</taxon>
        <taxon>Magnoliopsida</taxon>
        <taxon>eudicotyledons</taxon>
        <taxon>Gunneridae</taxon>
        <taxon>Pentapetalae</taxon>
        <taxon>asterids</taxon>
        <taxon>lamiids</taxon>
        <taxon>Lamiales</taxon>
        <taxon>Orobanchaceae</taxon>
        <taxon>Buchnereae</taxon>
        <taxon>Striga</taxon>
    </lineage>
</organism>
<name>A0A9N7R876_STRHE</name>
<keyword evidence="3" id="KW-1185">Reference proteome</keyword>
<feature type="region of interest" description="Disordered" evidence="1">
    <location>
        <begin position="1"/>
        <end position="69"/>
    </location>
</feature>
<evidence type="ECO:0000256" key="1">
    <source>
        <dbReference type="SAM" id="MobiDB-lite"/>
    </source>
</evidence>
<proteinExistence type="predicted"/>
<sequence>QRDAAHAQHAQPRLGRRSSTRSKPAAPVHVARSTQQAAGRAKSTAGSVEPQSVPDRFRPAGPVQPHYKS</sequence>
<protein>
    <submittedName>
        <fullName evidence="2">Uncharacterized protein</fullName>
    </submittedName>
</protein>
<dbReference type="Proteomes" id="UP001153555">
    <property type="component" value="Unassembled WGS sequence"/>
</dbReference>
<dbReference type="AlphaFoldDB" id="A0A9N7R876"/>
<dbReference type="EMBL" id="CACSLK010019758">
    <property type="protein sequence ID" value="CAA0819989.1"/>
    <property type="molecule type" value="Genomic_DNA"/>
</dbReference>
<gene>
    <name evidence="2" type="ORF">SHERM_18241</name>
</gene>